<evidence type="ECO:0000313" key="1">
    <source>
        <dbReference type="EMBL" id="MCU9614020.1"/>
    </source>
</evidence>
<dbReference type="RefSeq" id="WP_263073255.1">
    <property type="nucleotide sequence ID" value="NZ_JAOUSF010000003.1"/>
</dbReference>
<dbReference type="Gene3D" id="3.30.1490.300">
    <property type="match status" value="1"/>
</dbReference>
<dbReference type="Proteomes" id="UP001209318">
    <property type="component" value="Unassembled WGS sequence"/>
</dbReference>
<reference evidence="1" key="1">
    <citation type="submission" date="2022-10" db="EMBL/GenBank/DDBJ databases">
        <title>Description of Fervidibacillus gen. nov. in the family Fervidibacillaceae fam. nov. with two species, Fervidibacillus albus sp. nov., and Fervidibacillus halotolerans sp. nov., isolated from tidal flat sediments.</title>
        <authorList>
            <person name="Kwon K.K."/>
            <person name="Yang S.-H."/>
        </authorList>
    </citation>
    <scope>NUCLEOTIDE SEQUENCE</scope>
    <source>
        <strain evidence="1">JCM 19140</strain>
    </source>
</reference>
<dbReference type="AlphaFoldDB" id="A0AAE3LMX2"/>
<keyword evidence="2" id="KW-1185">Reference proteome</keyword>
<accession>A0AAE3LMX2</accession>
<gene>
    <name evidence="1" type="primary">pilM</name>
    <name evidence="1" type="ORF">OEV98_10650</name>
</gene>
<name>A0AAE3LMX2_9BACI</name>
<organism evidence="1 2">
    <name type="scientific">Perspicuibacillus lycopersici</name>
    <dbReference type="NCBI Taxonomy" id="1325689"/>
    <lineage>
        <taxon>Bacteria</taxon>
        <taxon>Bacillati</taxon>
        <taxon>Bacillota</taxon>
        <taxon>Bacilli</taxon>
        <taxon>Bacillales</taxon>
        <taxon>Bacillaceae</taxon>
        <taxon>Perspicuibacillus</taxon>
    </lineage>
</organism>
<dbReference type="EMBL" id="JAOUSF010000003">
    <property type="protein sequence ID" value="MCU9614020.1"/>
    <property type="molecule type" value="Genomic_DNA"/>
</dbReference>
<dbReference type="Gene3D" id="3.30.420.40">
    <property type="match status" value="2"/>
</dbReference>
<dbReference type="InterPro" id="IPR005883">
    <property type="entry name" value="PilM"/>
</dbReference>
<sequence>MLNLFSNKKIVNIVIDDYVIRMVDQPNGTVTQWKNLKEKLVPAGLLERGRIVDEIEFYHFIKDTVREWGIKKRNVRFYVPDSLVIMKKVTYPANLEETEIKGHFIMELGRTLYLPFENPIFDIYPIPTTDGNEEREGLLFAVPEEEIKKYTEIFDDCGLTPIAADIRAIGVYRFYQSLQSIDNNDAYLFLEVNLDSVLVSIFSHNRPEFLRYMDLEVQLSNWNWSRTETNFLQWEYKGEIDYINRLIDDQITEIERILSFYRYSIHKGERAVSKIILLGDIPNMNTLYEKLQSQLSLSIELLDANLPLKKMTQVPRSFIPAVGLAMRGGSERDS</sequence>
<comment type="caution">
    <text evidence="1">The sequence shown here is derived from an EMBL/GenBank/DDBJ whole genome shotgun (WGS) entry which is preliminary data.</text>
</comment>
<proteinExistence type="predicted"/>
<protein>
    <submittedName>
        <fullName evidence="1">Pilus assembly protein PilM</fullName>
    </submittedName>
</protein>
<evidence type="ECO:0000313" key="2">
    <source>
        <dbReference type="Proteomes" id="UP001209318"/>
    </source>
</evidence>
<dbReference type="Pfam" id="PF11104">
    <property type="entry name" value="PilM_2"/>
    <property type="match status" value="1"/>
</dbReference>